<dbReference type="CDD" id="cd04301">
    <property type="entry name" value="NAT_SF"/>
    <property type="match status" value="1"/>
</dbReference>
<evidence type="ECO:0000256" key="1">
    <source>
        <dbReference type="ARBA" id="ARBA00022679"/>
    </source>
</evidence>
<evidence type="ECO:0000313" key="4">
    <source>
        <dbReference type="EMBL" id="SEG49217.1"/>
    </source>
</evidence>
<evidence type="ECO:0000313" key="5">
    <source>
        <dbReference type="Proteomes" id="UP000236728"/>
    </source>
</evidence>
<dbReference type="PROSITE" id="PS51186">
    <property type="entry name" value="GNAT"/>
    <property type="match status" value="1"/>
</dbReference>
<dbReference type="PANTHER" id="PTHR43420">
    <property type="entry name" value="ACETYLTRANSFERASE"/>
    <property type="match status" value="1"/>
</dbReference>
<feature type="domain" description="N-acetyltransferase" evidence="3">
    <location>
        <begin position="125"/>
        <end position="258"/>
    </location>
</feature>
<keyword evidence="1" id="KW-0808">Transferase</keyword>
<organism evidence="4 5">
    <name type="scientific">Bryocella elongata</name>
    <dbReference type="NCBI Taxonomy" id="863522"/>
    <lineage>
        <taxon>Bacteria</taxon>
        <taxon>Pseudomonadati</taxon>
        <taxon>Acidobacteriota</taxon>
        <taxon>Terriglobia</taxon>
        <taxon>Terriglobales</taxon>
        <taxon>Acidobacteriaceae</taxon>
        <taxon>Bryocella</taxon>
    </lineage>
</organism>
<dbReference type="Pfam" id="PF00583">
    <property type="entry name" value="Acetyltransf_1"/>
    <property type="match status" value="1"/>
</dbReference>
<dbReference type="GO" id="GO:0016747">
    <property type="term" value="F:acyltransferase activity, transferring groups other than amino-acyl groups"/>
    <property type="evidence" value="ECO:0007669"/>
    <property type="project" value="InterPro"/>
</dbReference>
<protein>
    <submittedName>
        <fullName evidence="4">FR47-like protein</fullName>
    </submittedName>
</protein>
<dbReference type="InterPro" id="IPR000182">
    <property type="entry name" value="GNAT_dom"/>
</dbReference>
<accession>A0A1H6AMB4</accession>
<dbReference type="AlphaFoldDB" id="A0A1H6AMB4"/>
<evidence type="ECO:0000259" key="3">
    <source>
        <dbReference type="PROSITE" id="PS51186"/>
    </source>
</evidence>
<keyword evidence="2" id="KW-0012">Acyltransferase</keyword>
<keyword evidence="5" id="KW-1185">Reference proteome</keyword>
<proteinExistence type="predicted"/>
<dbReference type="Proteomes" id="UP000236728">
    <property type="component" value="Unassembled WGS sequence"/>
</dbReference>
<name>A0A1H6AMB4_9BACT</name>
<dbReference type="RefSeq" id="WP_103934071.1">
    <property type="nucleotide sequence ID" value="NZ_FNVA01000005.1"/>
</dbReference>
<dbReference type="Gene3D" id="3.40.630.30">
    <property type="match status" value="1"/>
</dbReference>
<dbReference type="SUPFAM" id="SSF55729">
    <property type="entry name" value="Acyl-CoA N-acyltransferases (Nat)"/>
    <property type="match status" value="1"/>
</dbReference>
<reference evidence="4 5" key="1">
    <citation type="submission" date="2016-10" db="EMBL/GenBank/DDBJ databases">
        <authorList>
            <person name="de Groot N.N."/>
        </authorList>
    </citation>
    <scope>NUCLEOTIDE SEQUENCE [LARGE SCALE GENOMIC DNA]</scope>
    <source>
        <strain evidence="4 5">DSM 22489</strain>
    </source>
</reference>
<dbReference type="InterPro" id="IPR016181">
    <property type="entry name" value="Acyl_CoA_acyltransferase"/>
</dbReference>
<dbReference type="EMBL" id="FNVA01000005">
    <property type="protein sequence ID" value="SEG49217.1"/>
    <property type="molecule type" value="Genomic_DNA"/>
</dbReference>
<gene>
    <name evidence="4" type="ORF">SAMN05421819_3227</name>
</gene>
<dbReference type="InterPro" id="IPR050680">
    <property type="entry name" value="YpeA/RimI_acetyltransf"/>
</dbReference>
<sequence length="258" mass="28091">MPDARPTPPPEATDDRFANTALTALRSSQAHLADAPGEHMLRYRPDVSPFVCLLGDPEAGLTELAGRMAPGELEWVLHPTADPLLAEDRAGAWAEAHGVRLSGFGGVSQMVFPAEAPIPEGPGDDEVVPMSGPEAGQEMVDLTTAAFPGFFRIRTNAMGPYFGIRREGRLIAMGGDRMCFGEFREVSGICTLPEYRGQGLASAIIRRILREHRTAGYRSYLHLGSTNTGARRIYEQLGFVFNREVFCTRVFKPEEAAG</sequence>
<evidence type="ECO:0000256" key="2">
    <source>
        <dbReference type="ARBA" id="ARBA00023315"/>
    </source>
</evidence>
<dbReference type="OrthoDB" id="5291446at2"/>